<feature type="signal peptide" evidence="1">
    <location>
        <begin position="1"/>
        <end position="29"/>
    </location>
</feature>
<proteinExistence type="predicted"/>
<gene>
    <name evidence="2" type="ORF">RND15_36815</name>
</gene>
<reference evidence="2" key="1">
    <citation type="submission" date="2024-05" db="EMBL/GenBank/DDBJ databases">
        <title>30 novel species of actinomycetes from the DSMZ collection.</title>
        <authorList>
            <person name="Nouioui I."/>
        </authorList>
    </citation>
    <scope>NUCLEOTIDE SEQUENCE</scope>
    <source>
        <strain evidence="2">DSM 41529</strain>
    </source>
</reference>
<keyword evidence="3" id="KW-1185">Reference proteome</keyword>
<feature type="chain" id="PRO_5047219111" description="Secreted protein" evidence="1">
    <location>
        <begin position="30"/>
        <end position="77"/>
    </location>
</feature>
<dbReference type="Proteomes" id="UP001180754">
    <property type="component" value="Unassembled WGS sequence"/>
</dbReference>
<sequence>MNRWQRTWRSGILATALVLASIWAGPVAGADGADGADDPADGPRVGLHLEVKVRIPGVDLIWPGWWCPTPTPTPTKT</sequence>
<comment type="caution">
    <text evidence="2">The sequence shown here is derived from an EMBL/GenBank/DDBJ whole genome shotgun (WGS) entry which is preliminary data.</text>
</comment>
<evidence type="ECO:0000256" key="1">
    <source>
        <dbReference type="SAM" id="SignalP"/>
    </source>
</evidence>
<keyword evidence="1" id="KW-0732">Signal</keyword>
<protein>
    <recommendedName>
        <fullName evidence="4">Secreted protein</fullName>
    </recommendedName>
</protein>
<accession>A0ABU2XQL1</accession>
<evidence type="ECO:0000313" key="3">
    <source>
        <dbReference type="Proteomes" id="UP001180754"/>
    </source>
</evidence>
<name>A0ABU2XQL1_9ACTN</name>
<feature type="non-terminal residue" evidence="2">
    <location>
        <position position="77"/>
    </location>
</feature>
<dbReference type="RefSeq" id="WP_311728773.1">
    <property type="nucleotide sequence ID" value="NZ_JAVRFD010000024.1"/>
</dbReference>
<dbReference type="EMBL" id="JAVRFD010000024">
    <property type="protein sequence ID" value="MDT0548214.1"/>
    <property type="molecule type" value="Genomic_DNA"/>
</dbReference>
<evidence type="ECO:0000313" key="2">
    <source>
        <dbReference type="EMBL" id="MDT0548214.1"/>
    </source>
</evidence>
<evidence type="ECO:0008006" key="4">
    <source>
        <dbReference type="Google" id="ProtNLM"/>
    </source>
</evidence>
<organism evidence="2 3">
    <name type="scientific">Streptomyces lonegramiae</name>
    <dbReference type="NCBI Taxonomy" id="3075524"/>
    <lineage>
        <taxon>Bacteria</taxon>
        <taxon>Bacillati</taxon>
        <taxon>Actinomycetota</taxon>
        <taxon>Actinomycetes</taxon>
        <taxon>Kitasatosporales</taxon>
        <taxon>Streptomycetaceae</taxon>
        <taxon>Streptomyces</taxon>
    </lineage>
</organism>